<organism evidence="11 12">
    <name type="scientific">Rhynocoris fuscipes</name>
    <dbReference type="NCBI Taxonomy" id="488301"/>
    <lineage>
        <taxon>Eukaryota</taxon>
        <taxon>Metazoa</taxon>
        <taxon>Ecdysozoa</taxon>
        <taxon>Arthropoda</taxon>
        <taxon>Hexapoda</taxon>
        <taxon>Insecta</taxon>
        <taxon>Pterygota</taxon>
        <taxon>Neoptera</taxon>
        <taxon>Paraneoptera</taxon>
        <taxon>Hemiptera</taxon>
        <taxon>Heteroptera</taxon>
        <taxon>Panheteroptera</taxon>
        <taxon>Cimicomorpha</taxon>
        <taxon>Reduviidae</taxon>
        <taxon>Harpactorinae</taxon>
        <taxon>Harpactorini</taxon>
        <taxon>Rhynocoris</taxon>
    </lineage>
</organism>
<comment type="caution">
    <text evidence="11">The sequence shown here is derived from an EMBL/GenBank/DDBJ whole genome shotgun (WGS) entry which is preliminary data.</text>
</comment>
<dbReference type="AlphaFoldDB" id="A0AAW1DCS2"/>
<keyword evidence="2" id="KW-0812">Transmembrane</keyword>
<sequence>MGVKAPTIGDPMGAKAPDVAADSKVQTIFRDSGKDFAMFCYTQAYPVPLFSSDLIIKNMDAFNLSSDKLGVHDCTDPMGAKAPDIPTDDKTRTLYRISGHDFPLFCYAQAHPLPAFRKYLCSIYLEPIGAKAPTFAHDATSSSYLRKPVGRVAPKFPKSAKSNSYEWLSGGTCILLCEGQAFPMPTFRWYKFVDGTSKKQPVLMSDRVKQVSGTLIIREAKVEDSGKYLCVVNNSVGGESVETVLTVTAPLVAGVEPSVQTVDFGRPALFTCNYEGNPVKTVSWLKDGKAIAGHNGAVLKIESVRKEDKGMYQCFVRNEQESAQASAELKLGSRFEPPVITKGFDTQTLQPGPAINLKCIGKGNPTPEITWYLDEKKLINTDRLQVGQYVGVNGEVVSFLNITKAHSNDGGLYKCVASSKVGVFEHAQRVNVYGLPYVRAMEKKAIVAGETLIVTCPVAGYPIESIVWERDGRVLPINRKQKVFPNGTLIIENVERLSDQATYTCVAKNGQGYSSRGTLEVQVMEKTWMIFNEYSYFIELNPNRWVTRTFGFIWSNAKKSTIFAVLVLPFITPFQFDGAVNAGDNVQLACHVSKGDIPLRIEWHFQGEGTSSHAMGVKTSMYGDKTNILDIDSVGPGNRGEYTCTATNSAGSANYSAILLVNQW</sequence>
<dbReference type="Proteomes" id="UP001461498">
    <property type="component" value="Unassembled WGS sequence"/>
</dbReference>
<keyword evidence="4" id="KW-0677">Repeat</keyword>
<feature type="domain" description="Ig-like" evidence="10">
    <location>
        <begin position="337"/>
        <end position="431"/>
    </location>
</feature>
<dbReference type="GO" id="GO:0016020">
    <property type="term" value="C:membrane"/>
    <property type="evidence" value="ECO:0007669"/>
    <property type="project" value="UniProtKB-SubCell"/>
</dbReference>
<dbReference type="PANTHER" id="PTHR12231">
    <property type="entry name" value="CTX-RELATED TYPE I TRANSMEMBRANE PROTEIN"/>
    <property type="match status" value="1"/>
</dbReference>
<name>A0AAW1DCS2_9HEMI</name>
<keyword evidence="5" id="KW-0130">Cell adhesion</keyword>
<dbReference type="EMBL" id="JAPXFL010000004">
    <property type="protein sequence ID" value="KAK9507869.1"/>
    <property type="molecule type" value="Genomic_DNA"/>
</dbReference>
<proteinExistence type="predicted"/>
<comment type="subcellular location">
    <subcellularLocation>
        <location evidence="1">Membrane</location>
        <topology evidence="1">Single-pass membrane protein</topology>
    </subcellularLocation>
</comment>
<dbReference type="InterPro" id="IPR007110">
    <property type="entry name" value="Ig-like_dom"/>
</dbReference>
<dbReference type="InterPro" id="IPR051170">
    <property type="entry name" value="Neural/epithelial_adhesion"/>
</dbReference>
<dbReference type="PANTHER" id="PTHR12231:SF253">
    <property type="entry name" value="DPR-INTERACTING PROTEIN ETA, ISOFORM B-RELATED"/>
    <property type="match status" value="1"/>
</dbReference>
<dbReference type="GO" id="GO:0007155">
    <property type="term" value="P:cell adhesion"/>
    <property type="evidence" value="ECO:0007669"/>
    <property type="project" value="UniProtKB-KW"/>
</dbReference>
<evidence type="ECO:0000256" key="6">
    <source>
        <dbReference type="ARBA" id="ARBA00022989"/>
    </source>
</evidence>
<feature type="domain" description="Ig-like" evidence="10">
    <location>
        <begin position="154"/>
        <end position="246"/>
    </location>
</feature>
<feature type="domain" description="Ig-like" evidence="10">
    <location>
        <begin position="250"/>
        <end position="330"/>
    </location>
</feature>
<dbReference type="InterPro" id="IPR003598">
    <property type="entry name" value="Ig_sub2"/>
</dbReference>
<dbReference type="Gene3D" id="2.60.40.10">
    <property type="entry name" value="Immunoglobulins"/>
    <property type="match status" value="5"/>
</dbReference>
<dbReference type="SMART" id="SM00408">
    <property type="entry name" value="IGc2"/>
    <property type="match status" value="5"/>
</dbReference>
<evidence type="ECO:0000256" key="1">
    <source>
        <dbReference type="ARBA" id="ARBA00004167"/>
    </source>
</evidence>
<dbReference type="PROSITE" id="PS50835">
    <property type="entry name" value="IG_LIKE"/>
    <property type="match status" value="5"/>
</dbReference>
<dbReference type="Pfam" id="PF13927">
    <property type="entry name" value="Ig_3"/>
    <property type="match status" value="3"/>
</dbReference>
<dbReference type="CDD" id="cd20958">
    <property type="entry name" value="IgI_5_Dscam"/>
    <property type="match status" value="1"/>
</dbReference>
<dbReference type="FunFam" id="2.60.40.10:FF:000308">
    <property type="entry name" value="Down syndrome cell adhesion molecule, isoform D"/>
    <property type="match status" value="1"/>
</dbReference>
<dbReference type="FunFam" id="2.60.40.10:FF:000324">
    <property type="entry name" value="Down syndrome cell adhesion molecule, isoform D"/>
    <property type="match status" value="1"/>
</dbReference>
<keyword evidence="7" id="KW-0472">Membrane</keyword>
<evidence type="ECO:0000256" key="8">
    <source>
        <dbReference type="ARBA" id="ARBA00023157"/>
    </source>
</evidence>
<evidence type="ECO:0000259" key="10">
    <source>
        <dbReference type="PROSITE" id="PS50835"/>
    </source>
</evidence>
<accession>A0AAW1DCS2</accession>
<dbReference type="Pfam" id="PF07679">
    <property type="entry name" value="I-set"/>
    <property type="match status" value="2"/>
</dbReference>
<evidence type="ECO:0000256" key="4">
    <source>
        <dbReference type="ARBA" id="ARBA00022737"/>
    </source>
</evidence>
<dbReference type="FunFam" id="2.60.40.10:FF:000302">
    <property type="entry name" value="Down syndrome cell adhesion molecule, isoform D"/>
    <property type="match status" value="1"/>
</dbReference>
<reference evidence="11 12" key="1">
    <citation type="submission" date="2022-12" db="EMBL/GenBank/DDBJ databases">
        <title>Chromosome-level genome assembly of true bugs.</title>
        <authorList>
            <person name="Ma L."/>
            <person name="Li H."/>
        </authorList>
    </citation>
    <scope>NUCLEOTIDE SEQUENCE [LARGE SCALE GENOMIC DNA]</scope>
    <source>
        <strain evidence="11">Lab_2022b</strain>
    </source>
</reference>
<evidence type="ECO:0000313" key="12">
    <source>
        <dbReference type="Proteomes" id="UP001461498"/>
    </source>
</evidence>
<dbReference type="InterPro" id="IPR013098">
    <property type="entry name" value="Ig_I-set"/>
</dbReference>
<dbReference type="InterPro" id="IPR003599">
    <property type="entry name" value="Ig_sub"/>
</dbReference>
<keyword evidence="8" id="KW-1015">Disulfide bond</keyword>
<feature type="domain" description="Ig-like" evidence="10">
    <location>
        <begin position="436"/>
        <end position="520"/>
    </location>
</feature>
<keyword evidence="3" id="KW-0732">Signal</keyword>
<dbReference type="SMART" id="SM00409">
    <property type="entry name" value="IG"/>
    <property type="match status" value="5"/>
</dbReference>
<keyword evidence="12" id="KW-1185">Reference proteome</keyword>
<protein>
    <recommendedName>
        <fullName evidence="10">Ig-like domain-containing protein</fullName>
    </recommendedName>
</protein>
<dbReference type="InterPro" id="IPR013783">
    <property type="entry name" value="Ig-like_fold"/>
</dbReference>
<evidence type="ECO:0000256" key="7">
    <source>
        <dbReference type="ARBA" id="ARBA00023136"/>
    </source>
</evidence>
<dbReference type="FunFam" id="2.60.40.10:FF:000333">
    <property type="entry name" value="Down syndrome cell adhesion molecule"/>
    <property type="match status" value="1"/>
</dbReference>
<feature type="domain" description="Ig-like" evidence="10">
    <location>
        <begin position="569"/>
        <end position="656"/>
    </location>
</feature>
<dbReference type="FunFam" id="2.60.40.10:FF:000017">
    <property type="entry name" value="Down syndrome cell adhesion molecule b"/>
    <property type="match status" value="1"/>
</dbReference>
<dbReference type="SUPFAM" id="SSF48726">
    <property type="entry name" value="Immunoglobulin"/>
    <property type="match status" value="5"/>
</dbReference>
<dbReference type="GO" id="GO:0048812">
    <property type="term" value="P:neuron projection morphogenesis"/>
    <property type="evidence" value="ECO:0007669"/>
    <property type="project" value="UniProtKB-ARBA"/>
</dbReference>
<gene>
    <name evidence="11" type="ORF">O3M35_007639</name>
</gene>
<dbReference type="InterPro" id="IPR036179">
    <property type="entry name" value="Ig-like_dom_sf"/>
</dbReference>
<evidence type="ECO:0000256" key="2">
    <source>
        <dbReference type="ARBA" id="ARBA00022692"/>
    </source>
</evidence>
<evidence type="ECO:0000256" key="5">
    <source>
        <dbReference type="ARBA" id="ARBA00022889"/>
    </source>
</evidence>
<keyword evidence="9" id="KW-0393">Immunoglobulin domain</keyword>
<evidence type="ECO:0000256" key="9">
    <source>
        <dbReference type="ARBA" id="ARBA00023319"/>
    </source>
</evidence>
<keyword evidence="6" id="KW-1133">Transmembrane helix</keyword>
<evidence type="ECO:0000256" key="3">
    <source>
        <dbReference type="ARBA" id="ARBA00022729"/>
    </source>
</evidence>
<evidence type="ECO:0000313" key="11">
    <source>
        <dbReference type="EMBL" id="KAK9507869.1"/>
    </source>
</evidence>